<dbReference type="Proteomes" id="UP001356427">
    <property type="component" value="Unassembled WGS sequence"/>
</dbReference>
<reference evidence="2 3" key="1">
    <citation type="submission" date="2021-04" db="EMBL/GenBank/DDBJ databases">
        <authorList>
            <person name="De Guttry C."/>
            <person name="Zahm M."/>
            <person name="Klopp C."/>
            <person name="Cabau C."/>
            <person name="Louis A."/>
            <person name="Berthelot C."/>
            <person name="Parey E."/>
            <person name="Roest Crollius H."/>
            <person name="Montfort J."/>
            <person name="Robinson-Rechavi M."/>
            <person name="Bucao C."/>
            <person name="Bouchez O."/>
            <person name="Gislard M."/>
            <person name="Lluch J."/>
            <person name="Milhes M."/>
            <person name="Lampietro C."/>
            <person name="Lopez Roques C."/>
            <person name="Donnadieu C."/>
            <person name="Braasch I."/>
            <person name="Desvignes T."/>
            <person name="Postlethwait J."/>
            <person name="Bobe J."/>
            <person name="Wedekind C."/>
            <person name="Guiguen Y."/>
        </authorList>
    </citation>
    <scope>NUCLEOTIDE SEQUENCE [LARGE SCALE GENOMIC DNA]</scope>
    <source>
        <strain evidence="2">Cs_M1</strain>
        <tissue evidence="2">Blood</tissue>
    </source>
</reference>
<feature type="region of interest" description="Disordered" evidence="1">
    <location>
        <begin position="15"/>
        <end position="34"/>
    </location>
</feature>
<keyword evidence="3" id="KW-1185">Reference proteome</keyword>
<dbReference type="AlphaFoldDB" id="A0AAN8LTU5"/>
<evidence type="ECO:0000256" key="1">
    <source>
        <dbReference type="SAM" id="MobiDB-lite"/>
    </source>
</evidence>
<dbReference type="EMBL" id="JAGTTL010000015">
    <property type="protein sequence ID" value="KAK6312145.1"/>
    <property type="molecule type" value="Genomic_DNA"/>
</dbReference>
<proteinExistence type="predicted"/>
<evidence type="ECO:0000313" key="3">
    <source>
        <dbReference type="Proteomes" id="UP001356427"/>
    </source>
</evidence>
<organism evidence="2 3">
    <name type="scientific">Coregonus suidteri</name>
    <dbReference type="NCBI Taxonomy" id="861788"/>
    <lineage>
        <taxon>Eukaryota</taxon>
        <taxon>Metazoa</taxon>
        <taxon>Chordata</taxon>
        <taxon>Craniata</taxon>
        <taxon>Vertebrata</taxon>
        <taxon>Euteleostomi</taxon>
        <taxon>Actinopterygii</taxon>
        <taxon>Neopterygii</taxon>
        <taxon>Teleostei</taxon>
        <taxon>Protacanthopterygii</taxon>
        <taxon>Salmoniformes</taxon>
        <taxon>Salmonidae</taxon>
        <taxon>Coregoninae</taxon>
        <taxon>Coregonus</taxon>
    </lineage>
</organism>
<name>A0AAN8LTU5_9TELE</name>
<protein>
    <submittedName>
        <fullName evidence="2">Uncharacterized protein</fullName>
    </submittedName>
</protein>
<evidence type="ECO:0000313" key="2">
    <source>
        <dbReference type="EMBL" id="KAK6312145.1"/>
    </source>
</evidence>
<feature type="compositionally biased region" description="Basic and acidic residues" evidence="1">
    <location>
        <begin position="21"/>
        <end position="32"/>
    </location>
</feature>
<accession>A0AAN8LTU5</accession>
<sequence>MKGCCAPSVLFSKIPSPSQHAEQKGRWTDSRGGRGAHLFTKERKRTLFSGGQEALCGAGLVFDFHGFCTALDPVVEITMTGGETPERWRILPTWL</sequence>
<gene>
    <name evidence="2" type="ORF">J4Q44_G00178090</name>
</gene>
<comment type="caution">
    <text evidence="2">The sequence shown here is derived from an EMBL/GenBank/DDBJ whole genome shotgun (WGS) entry which is preliminary data.</text>
</comment>